<evidence type="ECO:0000256" key="8">
    <source>
        <dbReference type="SAM" id="SignalP"/>
    </source>
</evidence>
<keyword evidence="8" id="KW-0732">Signal</keyword>
<accession>A0A969WCU9</accession>
<dbReference type="Pfam" id="PF22848">
    <property type="entry name" value="ASD1_dom"/>
    <property type="match status" value="1"/>
</dbReference>
<dbReference type="PANTHER" id="PTHR43576:SF2">
    <property type="entry name" value="INTRACELLULAR EXO-ALPHA-L-ARABINOFURANOSIDASE 2"/>
    <property type="match status" value="1"/>
</dbReference>
<dbReference type="PANTHER" id="PTHR43576">
    <property type="entry name" value="ALPHA-L-ARABINOFURANOSIDASE C-RELATED"/>
    <property type="match status" value="1"/>
</dbReference>
<dbReference type="SMART" id="SM00813">
    <property type="entry name" value="Alpha-L-AF_C"/>
    <property type="match status" value="1"/>
</dbReference>
<dbReference type="GO" id="GO:0046373">
    <property type="term" value="P:L-arabinose metabolic process"/>
    <property type="evidence" value="ECO:0007669"/>
    <property type="project" value="InterPro"/>
</dbReference>
<evidence type="ECO:0000256" key="4">
    <source>
        <dbReference type="ARBA" id="ARBA00012670"/>
    </source>
</evidence>
<feature type="chain" id="PRO_5037386425" description="non-reducing end alpha-L-arabinofuranosidase" evidence="8">
    <location>
        <begin position="27"/>
        <end position="520"/>
    </location>
</feature>
<feature type="signal peptide" evidence="8">
    <location>
        <begin position="1"/>
        <end position="26"/>
    </location>
</feature>
<reference evidence="10" key="1">
    <citation type="submission" date="2020-03" db="EMBL/GenBank/DDBJ databases">
        <title>Solimonas marina sp. nov., isolated from deep seawater of the Pacific Ocean.</title>
        <authorList>
            <person name="Liu X."/>
            <person name="Lai Q."/>
            <person name="Sun F."/>
            <person name="Gai Y."/>
            <person name="Li G."/>
            <person name="Shao Z."/>
        </authorList>
    </citation>
    <scope>NUCLEOTIDE SEQUENCE</scope>
    <source>
        <strain evidence="10">C16B3</strain>
    </source>
</reference>
<dbReference type="Gene3D" id="3.20.20.80">
    <property type="entry name" value="Glycosidases"/>
    <property type="match status" value="1"/>
</dbReference>
<keyword evidence="7" id="KW-0326">Glycosidase</keyword>
<evidence type="ECO:0000259" key="9">
    <source>
        <dbReference type="SMART" id="SM00813"/>
    </source>
</evidence>
<dbReference type="SUPFAM" id="SSF51445">
    <property type="entry name" value="(Trans)glycosidases"/>
    <property type="match status" value="1"/>
</dbReference>
<keyword evidence="11" id="KW-1185">Reference proteome</keyword>
<dbReference type="AlphaFoldDB" id="A0A969WCU9"/>
<dbReference type="InterPro" id="IPR055235">
    <property type="entry name" value="ASD1_cat"/>
</dbReference>
<dbReference type="RefSeq" id="WP_168149535.1">
    <property type="nucleotide sequence ID" value="NZ_JAAVXB010000012.1"/>
</dbReference>
<evidence type="ECO:0000256" key="2">
    <source>
        <dbReference type="ARBA" id="ARBA00007186"/>
    </source>
</evidence>
<dbReference type="InterPro" id="IPR017853">
    <property type="entry name" value="GH"/>
</dbReference>
<evidence type="ECO:0000256" key="3">
    <source>
        <dbReference type="ARBA" id="ARBA00011165"/>
    </source>
</evidence>
<dbReference type="GO" id="GO:0000272">
    <property type="term" value="P:polysaccharide catabolic process"/>
    <property type="evidence" value="ECO:0007669"/>
    <property type="project" value="TreeGrafter"/>
</dbReference>
<proteinExistence type="inferred from homology"/>
<dbReference type="Proteomes" id="UP000653472">
    <property type="component" value="Unassembled WGS sequence"/>
</dbReference>
<dbReference type="EC" id="3.2.1.55" evidence="4"/>
<organism evidence="10 11">
    <name type="scientific">Solimonas marina</name>
    <dbReference type="NCBI Taxonomy" id="2714601"/>
    <lineage>
        <taxon>Bacteria</taxon>
        <taxon>Pseudomonadati</taxon>
        <taxon>Pseudomonadota</taxon>
        <taxon>Gammaproteobacteria</taxon>
        <taxon>Nevskiales</taxon>
        <taxon>Nevskiaceae</taxon>
        <taxon>Solimonas</taxon>
    </lineage>
</organism>
<protein>
    <recommendedName>
        <fullName evidence="4">non-reducing end alpha-L-arabinofuranosidase</fullName>
        <ecNumber evidence="4">3.2.1.55</ecNumber>
    </recommendedName>
</protein>
<keyword evidence="6" id="KW-0119">Carbohydrate metabolism</keyword>
<evidence type="ECO:0000256" key="7">
    <source>
        <dbReference type="ARBA" id="ARBA00023295"/>
    </source>
</evidence>
<comment type="caution">
    <text evidence="10">The sequence shown here is derived from an EMBL/GenBank/DDBJ whole genome shotgun (WGS) entry which is preliminary data.</text>
</comment>
<gene>
    <name evidence="10" type="ORF">G7Y82_17990</name>
</gene>
<dbReference type="Pfam" id="PF06964">
    <property type="entry name" value="Alpha-L-AF_C"/>
    <property type="match status" value="1"/>
</dbReference>
<name>A0A969WCU9_9GAMM</name>
<dbReference type="InterPro" id="IPR013780">
    <property type="entry name" value="Glyco_hydro_b"/>
</dbReference>
<comment type="catalytic activity">
    <reaction evidence="1">
        <text>Hydrolysis of terminal non-reducing alpha-L-arabinofuranoside residues in alpha-L-arabinosides.</text>
        <dbReference type="EC" id="3.2.1.55"/>
    </reaction>
</comment>
<evidence type="ECO:0000313" key="10">
    <source>
        <dbReference type="EMBL" id="NKF24208.1"/>
    </source>
</evidence>
<feature type="domain" description="Alpha-L-arabinofuranosidase C-terminal" evidence="9">
    <location>
        <begin position="323"/>
        <end position="513"/>
    </location>
</feature>
<evidence type="ECO:0000256" key="5">
    <source>
        <dbReference type="ARBA" id="ARBA00022801"/>
    </source>
</evidence>
<dbReference type="InterPro" id="IPR010720">
    <property type="entry name" value="Alpha-L-AF_C"/>
</dbReference>
<evidence type="ECO:0000256" key="6">
    <source>
        <dbReference type="ARBA" id="ARBA00023277"/>
    </source>
</evidence>
<dbReference type="EMBL" id="JAAVXB010000012">
    <property type="protein sequence ID" value="NKF24208.1"/>
    <property type="molecule type" value="Genomic_DNA"/>
</dbReference>
<dbReference type="SUPFAM" id="SSF51011">
    <property type="entry name" value="Glycosyl hydrolase domain"/>
    <property type="match status" value="1"/>
</dbReference>
<evidence type="ECO:0000313" key="11">
    <source>
        <dbReference type="Proteomes" id="UP000653472"/>
    </source>
</evidence>
<dbReference type="GO" id="GO:0046556">
    <property type="term" value="F:alpha-L-arabinofuranosidase activity"/>
    <property type="evidence" value="ECO:0007669"/>
    <property type="project" value="UniProtKB-EC"/>
</dbReference>
<evidence type="ECO:0000256" key="1">
    <source>
        <dbReference type="ARBA" id="ARBA00001462"/>
    </source>
</evidence>
<sequence length="520" mass="57622">MALATITRVTRLAAVLAATVAGAAAAAPATVPMELHADEPGGHVSRNLFGQFAEHLGTGIYGGVWVGEDSKIPNVDGYRKDVVDALRKLDVPVVRWPGGCFADEYHWREGVGPRDRRPVRVNTHWGGVTESNAFGTHEFMNFAELIGAQAYVAGNVGDAPPEEMASWVEYMTSPTQSTLANERRANGRDQPWQLPYFGIGNELWGCGGNMRPEYAADLYRRYQTFVKSPATQHIDKIAPGANVDDYHWTDVMMKVAGKFMDGLSLHYYTIPGNFEHKKSATDFDENDWAETMQKAHYMDELITRHSAIMDKYDPDKKVALVVDEWGTWYLPTPGTNPGFLQQQNTLRDALVAAIHLNIFQHHTDRVRMANIAQMVNVLQAMIFTQGDRMVLTPTYHVFMMYKPFMDATHLPLDVESPIYRHGDWSVPQISSAAARGKDGQVYIALANLDPEHAAPVSIKLDGTAARRVSGRILTAKTMNAMNTFAEPDKLVPTAFDGAKIRSGRLSAELPAKSVVVLELH</sequence>
<comment type="subunit">
    <text evidence="3">Homohexamer; trimer of dimers.</text>
</comment>
<dbReference type="Gene3D" id="2.60.40.1180">
    <property type="entry name" value="Golgi alpha-mannosidase II"/>
    <property type="match status" value="1"/>
</dbReference>
<comment type="similarity">
    <text evidence="2">Belongs to the glycosyl hydrolase 51 family.</text>
</comment>
<keyword evidence="5" id="KW-0378">Hydrolase</keyword>